<protein>
    <submittedName>
        <fullName evidence="1">Uncharacterized protein</fullName>
    </submittedName>
</protein>
<gene>
    <name evidence="1" type="ORF">PPRIM_AZ9-3.1.T0240119</name>
</gene>
<keyword evidence="2" id="KW-1185">Reference proteome</keyword>
<dbReference type="EMBL" id="CAJJDM010000022">
    <property type="protein sequence ID" value="CAD8056056.1"/>
    <property type="molecule type" value="Genomic_DNA"/>
</dbReference>
<dbReference type="Proteomes" id="UP000688137">
    <property type="component" value="Unassembled WGS sequence"/>
</dbReference>
<evidence type="ECO:0000313" key="2">
    <source>
        <dbReference type="Proteomes" id="UP000688137"/>
    </source>
</evidence>
<reference evidence="1" key="1">
    <citation type="submission" date="2021-01" db="EMBL/GenBank/DDBJ databases">
        <authorList>
            <consortium name="Genoscope - CEA"/>
            <person name="William W."/>
        </authorList>
    </citation>
    <scope>NUCLEOTIDE SEQUENCE</scope>
</reference>
<dbReference type="AlphaFoldDB" id="A0A8S1KTM7"/>
<accession>A0A8S1KTM7</accession>
<dbReference type="OMA" id="QCTDDFQ"/>
<proteinExistence type="predicted"/>
<name>A0A8S1KTM7_PARPR</name>
<organism evidence="1 2">
    <name type="scientific">Paramecium primaurelia</name>
    <dbReference type="NCBI Taxonomy" id="5886"/>
    <lineage>
        <taxon>Eukaryota</taxon>
        <taxon>Sar</taxon>
        <taxon>Alveolata</taxon>
        <taxon>Ciliophora</taxon>
        <taxon>Intramacronucleata</taxon>
        <taxon>Oligohymenophorea</taxon>
        <taxon>Peniculida</taxon>
        <taxon>Parameciidae</taxon>
        <taxon>Paramecium</taxon>
    </lineage>
</organism>
<sequence>MLQFNQNQLIGPKPTFMQPLDSYKNLDVDDTQCTDDFQIKILSQTNNSFIETPQIKTEGLSNKKNSQKKVKFNLNIVHCQFNQREPVVAIRRLVQKLMNQKPQLSWVNPQVFKNQ</sequence>
<evidence type="ECO:0000313" key="1">
    <source>
        <dbReference type="EMBL" id="CAD8056056.1"/>
    </source>
</evidence>
<comment type="caution">
    <text evidence="1">The sequence shown here is derived from an EMBL/GenBank/DDBJ whole genome shotgun (WGS) entry which is preliminary data.</text>
</comment>